<evidence type="ECO:0000313" key="3">
    <source>
        <dbReference type="Proteomes" id="UP000823775"/>
    </source>
</evidence>
<comment type="caution">
    <text evidence="2">The sequence shown here is derived from an EMBL/GenBank/DDBJ whole genome shotgun (WGS) entry which is preliminary data.</text>
</comment>
<name>A0ABS8S0Z3_DATST</name>
<feature type="region of interest" description="Disordered" evidence="1">
    <location>
        <begin position="1"/>
        <end position="54"/>
    </location>
</feature>
<gene>
    <name evidence="2" type="ORF">HAX54_018065</name>
</gene>
<feature type="region of interest" description="Disordered" evidence="1">
    <location>
        <begin position="245"/>
        <end position="273"/>
    </location>
</feature>
<feature type="region of interest" description="Disordered" evidence="1">
    <location>
        <begin position="202"/>
        <end position="224"/>
    </location>
</feature>
<protein>
    <submittedName>
        <fullName evidence="2">Uncharacterized protein</fullName>
    </submittedName>
</protein>
<proteinExistence type="predicted"/>
<organism evidence="2 3">
    <name type="scientific">Datura stramonium</name>
    <name type="common">Jimsonweed</name>
    <name type="synonym">Common thornapple</name>
    <dbReference type="NCBI Taxonomy" id="4076"/>
    <lineage>
        <taxon>Eukaryota</taxon>
        <taxon>Viridiplantae</taxon>
        <taxon>Streptophyta</taxon>
        <taxon>Embryophyta</taxon>
        <taxon>Tracheophyta</taxon>
        <taxon>Spermatophyta</taxon>
        <taxon>Magnoliopsida</taxon>
        <taxon>eudicotyledons</taxon>
        <taxon>Gunneridae</taxon>
        <taxon>Pentapetalae</taxon>
        <taxon>asterids</taxon>
        <taxon>lamiids</taxon>
        <taxon>Solanales</taxon>
        <taxon>Solanaceae</taxon>
        <taxon>Solanoideae</taxon>
        <taxon>Datureae</taxon>
        <taxon>Datura</taxon>
    </lineage>
</organism>
<evidence type="ECO:0000256" key="1">
    <source>
        <dbReference type="SAM" id="MobiDB-lite"/>
    </source>
</evidence>
<keyword evidence="3" id="KW-1185">Reference proteome</keyword>
<feature type="compositionally biased region" description="Polar residues" evidence="1">
    <location>
        <begin position="44"/>
        <end position="54"/>
    </location>
</feature>
<feature type="compositionally biased region" description="Low complexity" evidence="1">
    <location>
        <begin position="17"/>
        <end position="29"/>
    </location>
</feature>
<feature type="compositionally biased region" description="Polar residues" evidence="1">
    <location>
        <begin position="256"/>
        <end position="273"/>
    </location>
</feature>
<dbReference type="Proteomes" id="UP000823775">
    <property type="component" value="Unassembled WGS sequence"/>
</dbReference>
<evidence type="ECO:0000313" key="2">
    <source>
        <dbReference type="EMBL" id="MCD7452763.1"/>
    </source>
</evidence>
<reference evidence="2 3" key="1">
    <citation type="journal article" date="2021" name="BMC Genomics">
        <title>Datura genome reveals duplications of psychoactive alkaloid biosynthetic genes and high mutation rate following tissue culture.</title>
        <authorList>
            <person name="Rajewski A."/>
            <person name="Carter-House D."/>
            <person name="Stajich J."/>
            <person name="Litt A."/>
        </authorList>
    </citation>
    <scope>NUCLEOTIDE SEQUENCE [LARGE SCALE GENOMIC DNA]</scope>
    <source>
        <strain evidence="2">AR-01</strain>
    </source>
</reference>
<feature type="compositionally biased region" description="Polar residues" evidence="1">
    <location>
        <begin position="202"/>
        <end position="212"/>
    </location>
</feature>
<sequence length="273" mass="29683">MSNNWRAPKERKSICHSSRQGSSSGSQQRNSFKKYGTIPRLQKSAPSQTQRGSKFSFLGLNTDNIIARGESSIQQQLYHPQLQAQSHCLNISNSLNNTSFWAQSNACGEIQQQHGSLVEMLGAKVLQDPIIGNTNYMPGLMLNSGNHHSQSDYKLDLNVAYGKTYSGNIMISVADVENGAISGLGAANANFQQYIGESNMSNPSSAAATSYESDIEGSDSNKRNCDAYLDSSNANYLFQNLGPSSADLSNEHDGSEFNQVYSDDQVTPTSNVE</sequence>
<dbReference type="EMBL" id="JACEIK010000222">
    <property type="protein sequence ID" value="MCD7452763.1"/>
    <property type="molecule type" value="Genomic_DNA"/>
</dbReference>
<accession>A0ABS8S0Z3</accession>